<name>A0A6A4PRU9_LUPAL</name>
<sequence>MCINRVYLSNDEMDFCTHFLIRLDTRTTRLYVNLLSPPIPGSGHRQPQTARMRNKRNYIR</sequence>
<dbReference type="AlphaFoldDB" id="A0A6A4PRU9"/>
<evidence type="ECO:0000313" key="3">
    <source>
        <dbReference type="Proteomes" id="UP000447434"/>
    </source>
</evidence>
<keyword evidence="3" id="KW-1185">Reference proteome</keyword>
<evidence type="ECO:0000313" key="2">
    <source>
        <dbReference type="EMBL" id="KAE9604385.1"/>
    </source>
</evidence>
<organism evidence="2 3">
    <name type="scientific">Lupinus albus</name>
    <name type="common">White lupine</name>
    <name type="synonym">Lupinus termis</name>
    <dbReference type="NCBI Taxonomy" id="3870"/>
    <lineage>
        <taxon>Eukaryota</taxon>
        <taxon>Viridiplantae</taxon>
        <taxon>Streptophyta</taxon>
        <taxon>Embryophyta</taxon>
        <taxon>Tracheophyta</taxon>
        <taxon>Spermatophyta</taxon>
        <taxon>Magnoliopsida</taxon>
        <taxon>eudicotyledons</taxon>
        <taxon>Gunneridae</taxon>
        <taxon>Pentapetalae</taxon>
        <taxon>rosids</taxon>
        <taxon>fabids</taxon>
        <taxon>Fabales</taxon>
        <taxon>Fabaceae</taxon>
        <taxon>Papilionoideae</taxon>
        <taxon>50 kb inversion clade</taxon>
        <taxon>genistoids sensu lato</taxon>
        <taxon>core genistoids</taxon>
        <taxon>Genisteae</taxon>
        <taxon>Lupinus</taxon>
    </lineage>
</organism>
<proteinExistence type="predicted"/>
<accession>A0A6A4PRU9</accession>
<reference evidence="3" key="1">
    <citation type="journal article" date="2020" name="Nat. Commun.">
        <title>Genome sequence of the cluster root forming white lupin.</title>
        <authorList>
            <person name="Hufnagel B."/>
            <person name="Marques A."/>
            <person name="Soriano A."/>
            <person name="Marques L."/>
            <person name="Divol F."/>
            <person name="Doumas P."/>
            <person name="Sallet E."/>
            <person name="Mancinotti D."/>
            <person name="Carrere S."/>
            <person name="Marande W."/>
            <person name="Arribat S."/>
            <person name="Keller J."/>
            <person name="Huneau C."/>
            <person name="Blein T."/>
            <person name="Aime D."/>
            <person name="Laguerre M."/>
            <person name="Taylor J."/>
            <person name="Schubert V."/>
            <person name="Nelson M."/>
            <person name="Geu-Flores F."/>
            <person name="Crespi M."/>
            <person name="Gallardo-Guerrero K."/>
            <person name="Delaux P.-M."/>
            <person name="Salse J."/>
            <person name="Berges H."/>
            <person name="Guyot R."/>
            <person name="Gouzy J."/>
            <person name="Peret B."/>
        </authorList>
    </citation>
    <scope>NUCLEOTIDE SEQUENCE [LARGE SCALE GENOMIC DNA]</scope>
    <source>
        <strain evidence="3">cv. Amiga</strain>
    </source>
</reference>
<dbReference type="Proteomes" id="UP000447434">
    <property type="component" value="Chromosome 11"/>
</dbReference>
<comment type="caution">
    <text evidence="2">The sequence shown here is derived from an EMBL/GenBank/DDBJ whole genome shotgun (WGS) entry which is preliminary data.</text>
</comment>
<dbReference type="EMBL" id="WOCE01000011">
    <property type="protein sequence ID" value="KAE9604385.1"/>
    <property type="molecule type" value="Genomic_DNA"/>
</dbReference>
<gene>
    <name evidence="2" type="ORF">Lalb_Chr11g0071181</name>
</gene>
<evidence type="ECO:0000256" key="1">
    <source>
        <dbReference type="SAM" id="MobiDB-lite"/>
    </source>
</evidence>
<feature type="region of interest" description="Disordered" evidence="1">
    <location>
        <begin position="37"/>
        <end position="60"/>
    </location>
</feature>
<protein>
    <submittedName>
        <fullName evidence="2">Uncharacterized protein</fullName>
    </submittedName>
</protein>